<feature type="transmembrane region" description="Helical" evidence="7">
    <location>
        <begin position="448"/>
        <end position="466"/>
    </location>
</feature>
<dbReference type="InterPro" id="IPR003841">
    <property type="entry name" value="Na/Pi_transpt"/>
</dbReference>
<protein>
    <submittedName>
        <fullName evidence="8">Sodium-dependent phosphate transport protein 2B</fullName>
    </submittedName>
</protein>
<dbReference type="GO" id="GO:0005436">
    <property type="term" value="F:sodium:phosphate symporter activity"/>
    <property type="evidence" value="ECO:0007669"/>
    <property type="project" value="InterPro"/>
</dbReference>
<feature type="transmembrane region" description="Helical" evidence="7">
    <location>
        <begin position="146"/>
        <end position="164"/>
    </location>
</feature>
<dbReference type="GO" id="GO:0016324">
    <property type="term" value="C:apical plasma membrane"/>
    <property type="evidence" value="ECO:0007669"/>
    <property type="project" value="UniProtKB-SubCell"/>
</dbReference>
<proteinExistence type="inferred from homology"/>
<sequence length="616" mass="68327">MAVVRNDTSEGARIEMEEMPQPNLGCNNIGYLDFGEEEEAGIQLDANENEGDLDANNEENFDPWALPRIQRCWAKLVSLRVTFPRAYLSTDLDRRGKIKRVATVFAKIVLLFVLLYFFICSLDFLSSAFRLLGGKAAGEAFASNKILSNPVAGLMIGILATVLVQSSSTTTSIVVSMVASDILPVKPAIPIVMGANVGTTVTNTIVSLAQLTERNEFRRAFAGAVVHDIFNWLSVLVLLPLEVITGYLRRLTGLIIRDLHLSEGKKTNQKLLKVVTEPLTKLIIQIDKKVITKIALGKTDGKDKSLIKNCKTEEISVSRVGEETNQTRNVTIITEKDTCSFLFEGTTMSDTAVGVILLVVAIFMLLGCLIFIVKILHSMLRSKLAKIIKKTINADFPGPFKFLTGYLAILVGAGMTMLLQSSSIFTSAITPLIGVGVMTLERAFPLTLGANIGTTATGILAALASSSNLDKALQIAFCHLFFNISGIILWYPIPHMRRVPIRFAKSMGNKSAEYRWFAVSYLILLFFIFPATVFGLSLAGWRVLLGVCLPFMLFLLFVIVVNILQRKAPHILPERLQDWEWLPEWLRSLEPFDCLVIKTKTKIKNCWEAVVLYFHR</sequence>
<feature type="transmembrane region" description="Helical" evidence="7">
    <location>
        <begin position="220"/>
        <end position="241"/>
    </location>
</feature>
<keyword evidence="4 7" id="KW-0812">Transmembrane</keyword>
<feature type="transmembrane region" description="Helical" evidence="7">
    <location>
        <begin position="514"/>
        <end position="537"/>
    </location>
</feature>
<dbReference type="PANTHER" id="PTHR10010">
    <property type="entry name" value="SOLUTE CARRIER FAMILY 34 SODIUM PHOSPHATE , MEMBER 2-RELATED"/>
    <property type="match status" value="1"/>
</dbReference>
<gene>
    <name evidence="8" type="ORF">P5673_015920</name>
</gene>
<feature type="transmembrane region" description="Helical" evidence="7">
    <location>
        <begin position="543"/>
        <end position="564"/>
    </location>
</feature>
<evidence type="ECO:0000256" key="5">
    <source>
        <dbReference type="ARBA" id="ARBA00022989"/>
    </source>
</evidence>
<evidence type="ECO:0000256" key="2">
    <source>
        <dbReference type="ARBA" id="ARBA00005808"/>
    </source>
</evidence>
<feature type="transmembrane region" description="Helical" evidence="7">
    <location>
        <begin position="398"/>
        <end position="418"/>
    </location>
</feature>
<keyword evidence="5 7" id="KW-1133">Transmembrane helix</keyword>
<dbReference type="EMBL" id="JARQWQ010000033">
    <property type="protein sequence ID" value="KAK2561401.1"/>
    <property type="molecule type" value="Genomic_DNA"/>
</dbReference>
<keyword evidence="9" id="KW-1185">Reference proteome</keyword>
<dbReference type="GO" id="GO:0044341">
    <property type="term" value="P:sodium-dependent phosphate transport"/>
    <property type="evidence" value="ECO:0007669"/>
    <property type="project" value="InterPro"/>
</dbReference>
<reference evidence="8" key="2">
    <citation type="journal article" date="2023" name="Science">
        <title>Genomic signatures of disease resistance in endangered staghorn corals.</title>
        <authorList>
            <person name="Vollmer S.V."/>
            <person name="Selwyn J.D."/>
            <person name="Despard B.A."/>
            <person name="Roesel C.L."/>
        </authorList>
    </citation>
    <scope>NUCLEOTIDE SEQUENCE</scope>
    <source>
        <strain evidence="8">K2</strain>
    </source>
</reference>
<reference evidence="8" key="1">
    <citation type="journal article" date="2023" name="G3 (Bethesda)">
        <title>Whole genome assembly and annotation of the endangered Caribbean coral Acropora cervicornis.</title>
        <authorList>
            <person name="Selwyn J.D."/>
            <person name="Vollmer S.V."/>
        </authorList>
    </citation>
    <scope>NUCLEOTIDE SEQUENCE</scope>
    <source>
        <strain evidence="8">K2</strain>
    </source>
</reference>
<keyword evidence="6 7" id="KW-0472">Membrane</keyword>
<accession>A0AAD9QHF8</accession>
<evidence type="ECO:0000313" key="8">
    <source>
        <dbReference type="EMBL" id="KAK2561401.1"/>
    </source>
</evidence>
<name>A0AAD9QHF8_ACRCE</name>
<dbReference type="Pfam" id="PF02690">
    <property type="entry name" value="Na_Pi_cotrans"/>
    <property type="match status" value="2"/>
</dbReference>
<dbReference type="NCBIfam" id="NF037997">
    <property type="entry name" value="Na_Pi_symport"/>
    <property type="match status" value="1"/>
</dbReference>
<comment type="subcellular location">
    <subcellularLocation>
        <location evidence="1">Apical cell membrane</location>
        <topology evidence="1">Multi-pass membrane protein</topology>
    </subcellularLocation>
</comment>
<evidence type="ECO:0000313" key="9">
    <source>
        <dbReference type="Proteomes" id="UP001249851"/>
    </source>
</evidence>
<comment type="similarity">
    <text evidence="2">Belongs to the SLC34A transporter family.</text>
</comment>
<feature type="transmembrane region" description="Helical" evidence="7">
    <location>
        <begin position="472"/>
        <end position="493"/>
    </location>
</feature>
<dbReference type="Proteomes" id="UP001249851">
    <property type="component" value="Unassembled WGS sequence"/>
</dbReference>
<feature type="transmembrane region" description="Helical" evidence="7">
    <location>
        <begin position="352"/>
        <end position="377"/>
    </location>
</feature>
<comment type="caution">
    <text evidence="8">The sequence shown here is derived from an EMBL/GenBank/DDBJ whole genome shotgun (WGS) entry which is preliminary data.</text>
</comment>
<dbReference type="NCBIfam" id="TIGR01013">
    <property type="entry name" value="2a58"/>
    <property type="match status" value="1"/>
</dbReference>
<organism evidence="8 9">
    <name type="scientific">Acropora cervicornis</name>
    <name type="common">Staghorn coral</name>
    <dbReference type="NCBI Taxonomy" id="6130"/>
    <lineage>
        <taxon>Eukaryota</taxon>
        <taxon>Metazoa</taxon>
        <taxon>Cnidaria</taxon>
        <taxon>Anthozoa</taxon>
        <taxon>Hexacorallia</taxon>
        <taxon>Scleractinia</taxon>
        <taxon>Astrocoeniina</taxon>
        <taxon>Acroporidae</taxon>
        <taxon>Acropora</taxon>
    </lineage>
</organism>
<evidence type="ECO:0000256" key="4">
    <source>
        <dbReference type="ARBA" id="ARBA00022692"/>
    </source>
</evidence>
<evidence type="ECO:0000256" key="7">
    <source>
        <dbReference type="SAM" id="Phobius"/>
    </source>
</evidence>
<evidence type="ECO:0000256" key="6">
    <source>
        <dbReference type="ARBA" id="ARBA00023136"/>
    </source>
</evidence>
<keyword evidence="3" id="KW-1003">Cell membrane</keyword>
<feature type="transmembrane region" description="Helical" evidence="7">
    <location>
        <begin position="104"/>
        <end position="126"/>
    </location>
</feature>
<dbReference type="AlphaFoldDB" id="A0AAD9QHF8"/>
<evidence type="ECO:0000256" key="3">
    <source>
        <dbReference type="ARBA" id="ARBA00022475"/>
    </source>
</evidence>
<evidence type="ECO:0000256" key="1">
    <source>
        <dbReference type="ARBA" id="ARBA00004424"/>
    </source>
</evidence>
<dbReference type="PANTHER" id="PTHR10010:SF46">
    <property type="entry name" value="SODIUM-DEPENDENT PHOSPHATE TRANSPORT PROTEIN 2B"/>
    <property type="match status" value="1"/>
</dbReference>